<dbReference type="GO" id="GO:0032259">
    <property type="term" value="P:methylation"/>
    <property type="evidence" value="ECO:0007669"/>
    <property type="project" value="UniProtKB-KW"/>
</dbReference>
<dbReference type="Proteomes" id="UP000534294">
    <property type="component" value="Unassembled WGS sequence"/>
</dbReference>
<dbReference type="SUPFAM" id="SSF53335">
    <property type="entry name" value="S-adenosyl-L-methionine-dependent methyltransferases"/>
    <property type="match status" value="1"/>
</dbReference>
<protein>
    <submittedName>
        <fullName evidence="2">FkbM family methyltransferase</fullName>
    </submittedName>
</protein>
<dbReference type="PANTHER" id="PTHR34203:SF15">
    <property type="entry name" value="SLL1173 PROTEIN"/>
    <property type="match status" value="1"/>
</dbReference>
<comment type="caution">
    <text evidence="2">The sequence shown here is derived from an EMBL/GenBank/DDBJ whole genome shotgun (WGS) entry which is preliminary data.</text>
</comment>
<evidence type="ECO:0000259" key="1">
    <source>
        <dbReference type="Pfam" id="PF05050"/>
    </source>
</evidence>
<dbReference type="EMBL" id="JACHIF010000009">
    <property type="protein sequence ID" value="MBB5039612.1"/>
    <property type="molecule type" value="Genomic_DNA"/>
</dbReference>
<dbReference type="GO" id="GO:0008168">
    <property type="term" value="F:methyltransferase activity"/>
    <property type="evidence" value="ECO:0007669"/>
    <property type="project" value="UniProtKB-KW"/>
</dbReference>
<keyword evidence="2" id="KW-0808">Transferase</keyword>
<dbReference type="Gene3D" id="3.40.50.150">
    <property type="entry name" value="Vaccinia Virus protein VP39"/>
    <property type="match status" value="1"/>
</dbReference>
<keyword evidence="2" id="KW-0489">Methyltransferase</keyword>
<proteinExistence type="predicted"/>
<dbReference type="RefSeq" id="WP_221305498.1">
    <property type="nucleotide sequence ID" value="NZ_JACHIF010000009.1"/>
</dbReference>
<accession>A0A7W7YP55</accession>
<organism evidence="2 3">
    <name type="scientific">Prosthecobacter dejongeii</name>
    <dbReference type="NCBI Taxonomy" id="48465"/>
    <lineage>
        <taxon>Bacteria</taxon>
        <taxon>Pseudomonadati</taxon>
        <taxon>Verrucomicrobiota</taxon>
        <taxon>Verrucomicrobiia</taxon>
        <taxon>Verrucomicrobiales</taxon>
        <taxon>Verrucomicrobiaceae</taxon>
        <taxon>Prosthecobacter</taxon>
    </lineage>
</organism>
<dbReference type="InterPro" id="IPR029063">
    <property type="entry name" value="SAM-dependent_MTases_sf"/>
</dbReference>
<gene>
    <name evidence="2" type="ORF">HNQ64_003887</name>
</gene>
<dbReference type="NCBIfam" id="TIGR01444">
    <property type="entry name" value="fkbM_fam"/>
    <property type="match status" value="1"/>
</dbReference>
<reference evidence="2 3" key="1">
    <citation type="submission" date="2020-08" db="EMBL/GenBank/DDBJ databases">
        <title>Genomic Encyclopedia of Type Strains, Phase IV (KMG-IV): sequencing the most valuable type-strain genomes for metagenomic binning, comparative biology and taxonomic classification.</title>
        <authorList>
            <person name="Goeker M."/>
        </authorList>
    </citation>
    <scope>NUCLEOTIDE SEQUENCE [LARGE SCALE GENOMIC DNA]</scope>
    <source>
        <strain evidence="2 3">DSM 12251</strain>
    </source>
</reference>
<dbReference type="PANTHER" id="PTHR34203">
    <property type="entry name" value="METHYLTRANSFERASE, FKBM FAMILY PROTEIN"/>
    <property type="match status" value="1"/>
</dbReference>
<dbReference type="InterPro" id="IPR052514">
    <property type="entry name" value="SAM-dependent_MTase"/>
</dbReference>
<dbReference type="Pfam" id="PF05050">
    <property type="entry name" value="Methyltransf_21"/>
    <property type="match status" value="1"/>
</dbReference>
<dbReference type="InterPro" id="IPR006342">
    <property type="entry name" value="FkbM_mtfrase"/>
</dbReference>
<evidence type="ECO:0000313" key="2">
    <source>
        <dbReference type="EMBL" id="MBB5039612.1"/>
    </source>
</evidence>
<evidence type="ECO:0000313" key="3">
    <source>
        <dbReference type="Proteomes" id="UP000534294"/>
    </source>
</evidence>
<keyword evidence="3" id="KW-1185">Reference proteome</keyword>
<dbReference type="AlphaFoldDB" id="A0A7W7YP55"/>
<sequence>MTPELLWQTLGFIKRSPGYWLMDRSDSLRLKYNQREGYFYVRDDLCVHAPENITAHICWRAHGFEDISSRHETQDFLQLSEGCSGLIDIGGQTGFMSALFAQSRPADYRILSVEPDPLILPILKRAKELNQTPKGQWDIAEMAVSDVDGVISFLVSNPIFDLPENARQDESREVKAIKLSTLLSSLNWTPDIVKVDVESFEYEILAASMDSIAKIKPKLQLEVHWEILARRGKSARDFLAPLYDLGYRGLSRKFHDLGAWERDGRSNIVSRLSLSV</sequence>
<name>A0A7W7YP55_9BACT</name>
<feature type="domain" description="Methyltransferase FkbM" evidence="1">
    <location>
        <begin position="88"/>
        <end position="248"/>
    </location>
</feature>